<dbReference type="EMBL" id="JACRTL010000002">
    <property type="protein sequence ID" value="MBC8610607.1"/>
    <property type="molecule type" value="Genomic_DNA"/>
</dbReference>
<dbReference type="SUPFAM" id="SSF53850">
    <property type="entry name" value="Periplasmic binding protein-like II"/>
    <property type="match status" value="1"/>
</dbReference>
<dbReference type="AlphaFoldDB" id="A0A8J6PF69"/>
<dbReference type="Gene3D" id="3.40.190.10">
    <property type="entry name" value="Periplasmic binding protein-like II"/>
    <property type="match status" value="1"/>
</dbReference>
<protein>
    <submittedName>
        <fullName evidence="5">ABC transporter substrate-binding protein</fullName>
    </submittedName>
</protein>
<evidence type="ECO:0000256" key="1">
    <source>
        <dbReference type="ARBA" id="ARBA00008520"/>
    </source>
</evidence>
<keyword evidence="6" id="KW-1185">Reference proteome</keyword>
<name>A0A8J6PF69_9FIRM</name>
<keyword evidence="2" id="KW-0813">Transport</keyword>
<evidence type="ECO:0000313" key="6">
    <source>
        <dbReference type="Proteomes" id="UP000632659"/>
    </source>
</evidence>
<dbReference type="GO" id="GO:0055052">
    <property type="term" value="C:ATP-binding cassette (ABC) transporter complex, substrate-binding subunit-containing"/>
    <property type="evidence" value="ECO:0007669"/>
    <property type="project" value="TreeGrafter"/>
</dbReference>
<dbReference type="PROSITE" id="PS51257">
    <property type="entry name" value="PROKAR_LIPOPROTEIN"/>
    <property type="match status" value="1"/>
</dbReference>
<dbReference type="RefSeq" id="WP_158662657.1">
    <property type="nucleotide sequence ID" value="NZ_FYDD01000004.1"/>
</dbReference>
<feature type="signal peptide" evidence="4">
    <location>
        <begin position="1"/>
        <end position="22"/>
    </location>
</feature>
<feature type="chain" id="PRO_5039543826" evidence="4">
    <location>
        <begin position="23"/>
        <end position="420"/>
    </location>
</feature>
<comment type="caution">
    <text evidence="5">The sequence shown here is derived from an EMBL/GenBank/DDBJ whole genome shotgun (WGS) entry which is preliminary data.</text>
</comment>
<proteinExistence type="inferred from homology"/>
<dbReference type="OrthoDB" id="9795467at2"/>
<evidence type="ECO:0000256" key="4">
    <source>
        <dbReference type="SAM" id="SignalP"/>
    </source>
</evidence>
<accession>A0A8J6PF69</accession>
<reference evidence="5" key="1">
    <citation type="submission" date="2020-08" db="EMBL/GenBank/DDBJ databases">
        <title>Genome public.</title>
        <authorList>
            <person name="Liu C."/>
            <person name="Sun Q."/>
        </authorList>
    </citation>
    <scope>NUCLEOTIDE SEQUENCE</scope>
    <source>
        <strain evidence="5">NSJ-15</strain>
    </source>
</reference>
<gene>
    <name evidence="5" type="ORF">H8702_05650</name>
</gene>
<dbReference type="CDD" id="cd14748">
    <property type="entry name" value="PBP2_UgpB"/>
    <property type="match status" value="1"/>
</dbReference>
<sequence length="420" mass="45508">MLKKTLAIALAAALALGMSACGGNNDKDTSGDNKGESKTLNLWHYWDSEGQQVLLADMVKAYKEDTNGPEIKISYIPYSEYIQKILVTAAGGQLPELFIYDGNSTATFVEADILADITDRIEASGIMKDTLPGVVDEHKVGGKLYGFPVYANCVALFYRTDLIDTPPTTWDELYETAKSVSKDGMYGFAMAGGGGEDAVFQFLPFMWSAGEDLDNVAAPGTVEALDLISGMIKEGIMSADTVNNSQEDTRVLFETGRAAMMLNGPWNVVPLQENAPDMEWDLAMIPKKADGEFASILGGESFGIGKDTDIDAIWDFVEYLVEPERYKEFLKGLGQLPADSVLGSDPYYTDDPVNKVFIEQLKSARPRAYGGKYNEMSKALQTALSSAMSGDQSAQDALNDAAATITPLYEEFKASEGASE</sequence>
<keyword evidence="3 4" id="KW-0732">Signal</keyword>
<dbReference type="GO" id="GO:0042956">
    <property type="term" value="P:maltodextrin transmembrane transport"/>
    <property type="evidence" value="ECO:0007669"/>
    <property type="project" value="TreeGrafter"/>
</dbReference>
<dbReference type="Pfam" id="PF13416">
    <property type="entry name" value="SBP_bac_8"/>
    <property type="match status" value="1"/>
</dbReference>
<comment type="similarity">
    <text evidence="1">Belongs to the bacterial solute-binding protein 1 family.</text>
</comment>
<dbReference type="PANTHER" id="PTHR30061:SF50">
    <property type="entry name" value="MALTOSE_MALTODEXTRIN-BINDING PERIPLASMIC PROTEIN"/>
    <property type="match status" value="1"/>
</dbReference>
<dbReference type="Proteomes" id="UP000632659">
    <property type="component" value="Unassembled WGS sequence"/>
</dbReference>
<evidence type="ECO:0000313" key="5">
    <source>
        <dbReference type="EMBL" id="MBC8610607.1"/>
    </source>
</evidence>
<organism evidence="5 6">
    <name type="scientific">Massiliimalia timonensis</name>
    <dbReference type="NCBI Taxonomy" id="1987501"/>
    <lineage>
        <taxon>Bacteria</taxon>
        <taxon>Bacillati</taxon>
        <taxon>Bacillota</taxon>
        <taxon>Clostridia</taxon>
        <taxon>Eubacteriales</taxon>
        <taxon>Oscillospiraceae</taxon>
        <taxon>Massiliimalia</taxon>
    </lineage>
</organism>
<dbReference type="GO" id="GO:0015768">
    <property type="term" value="P:maltose transport"/>
    <property type="evidence" value="ECO:0007669"/>
    <property type="project" value="TreeGrafter"/>
</dbReference>
<dbReference type="PANTHER" id="PTHR30061">
    <property type="entry name" value="MALTOSE-BINDING PERIPLASMIC PROTEIN"/>
    <property type="match status" value="1"/>
</dbReference>
<dbReference type="GO" id="GO:1901982">
    <property type="term" value="F:maltose binding"/>
    <property type="evidence" value="ECO:0007669"/>
    <property type="project" value="TreeGrafter"/>
</dbReference>
<dbReference type="InterPro" id="IPR006059">
    <property type="entry name" value="SBP"/>
</dbReference>
<evidence type="ECO:0000256" key="2">
    <source>
        <dbReference type="ARBA" id="ARBA00022448"/>
    </source>
</evidence>
<evidence type="ECO:0000256" key="3">
    <source>
        <dbReference type="ARBA" id="ARBA00022729"/>
    </source>
</evidence>